<feature type="transmembrane region" description="Helical" evidence="8">
    <location>
        <begin position="191"/>
        <end position="212"/>
    </location>
</feature>
<dbReference type="InterPro" id="IPR000276">
    <property type="entry name" value="GPCR_Rhodpsn"/>
</dbReference>
<gene>
    <name evidence="11" type="primary">LOC106172734</name>
</gene>
<evidence type="ECO:0000313" key="10">
    <source>
        <dbReference type="Proteomes" id="UP000085678"/>
    </source>
</evidence>
<dbReference type="STRING" id="7574.A0A1S3JF34"/>
<evidence type="ECO:0000256" key="7">
    <source>
        <dbReference type="ARBA" id="ARBA00023224"/>
    </source>
</evidence>
<keyword evidence="10" id="KW-1185">Reference proteome</keyword>
<dbReference type="Gene3D" id="1.20.1070.10">
    <property type="entry name" value="Rhodopsin 7-helix transmembrane proteins"/>
    <property type="match status" value="1"/>
</dbReference>
<evidence type="ECO:0000259" key="9">
    <source>
        <dbReference type="PROSITE" id="PS50262"/>
    </source>
</evidence>
<feature type="transmembrane region" description="Helical" evidence="8">
    <location>
        <begin position="153"/>
        <end position="179"/>
    </location>
</feature>
<feature type="transmembrane region" description="Helical" evidence="8">
    <location>
        <begin position="322"/>
        <end position="346"/>
    </location>
</feature>
<dbReference type="PRINTS" id="PR00237">
    <property type="entry name" value="GPCRRHODOPSN"/>
</dbReference>
<dbReference type="GO" id="GO:0004930">
    <property type="term" value="F:G protein-coupled receptor activity"/>
    <property type="evidence" value="ECO:0007669"/>
    <property type="project" value="UniProtKB-KW"/>
</dbReference>
<evidence type="ECO:0000313" key="11">
    <source>
        <dbReference type="RefSeq" id="XP_013409025.1"/>
    </source>
</evidence>
<dbReference type="GeneID" id="106172734"/>
<feature type="transmembrane region" description="Helical" evidence="8">
    <location>
        <begin position="232"/>
        <end position="260"/>
    </location>
</feature>
<comment type="subcellular location">
    <subcellularLocation>
        <location evidence="1">Membrane</location>
        <topology evidence="1">Multi-pass membrane protein</topology>
    </subcellularLocation>
</comment>
<dbReference type="PANTHER" id="PTHR45695:SF34">
    <property type="entry name" value="GALANIN RECEPTOR 2B-LIKE"/>
    <property type="match status" value="1"/>
</dbReference>
<evidence type="ECO:0000256" key="5">
    <source>
        <dbReference type="ARBA" id="ARBA00023136"/>
    </source>
</evidence>
<keyword evidence="5 8" id="KW-0472">Membrane</keyword>
<feature type="domain" description="G-protein coupled receptors family 1 profile" evidence="9">
    <location>
        <begin position="90"/>
        <end position="343"/>
    </location>
</feature>
<keyword evidence="2 8" id="KW-0812">Transmembrane</keyword>
<dbReference type="PROSITE" id="PS50262">
    <property type="entry name" value="G_PROTEIN_RECEP_F1_2"/>
    <property type="match status" value="1"/>
</dbReference>
<keyword evidence="7" id="KW-0807">Transducer</keyword>
<keyword evidence="4" id="KW-0297">G-protein coupled receptor</keyword>
<evidence type="ECO:0000256" key="4">
    <source>
        <dbReference type="ARBA" id="ARBA00023040"/>
    </source>
</evidence>
<dbReference type="OrthoDB" id="5987936at2759"/>
<name>A0A1S3JF34_LINAN</name>
<keyword evidence="3 8" id="KW-1133">Transmembrane helix</keyword>
<sequence length="395" mass="44505">MALIGNYQRQMSRQADALLENGTTSGTYDTANGSFPLQDIYGLTAHMTNGSSNSSSFDNSELLRFLQLLELFSLLCPIFFGVVFLIGVCGNGLVIYVITSNNCLRTCPNMLFLNLAVADLLFLLFCVPLQGAFYIDYSLVLGEYVCKLFKYTVFVTMSVSAYTLVAICIFRCIAIASPLQSSITLTKRHSGLASLLTWIVMIAVNTPVAIFYTEERDNHCQFVYYLKIQMYIFNTITIGIDFLLPMAVFCVGTMFIIHALRKRNQTMYKMNALHRGSIEDEQSRRNTRKLVVLVITVAVVFFLSWLPFHVIALINIVKTTPYVFSTVAQLLAFANSCFNPIIYNFASAGFRRAFINALQCCPVFRLQRSLTTETRNTQADIPLNDVHLRRQTTSE</sequence>
<feature type="transmembrane region" description="Helical" evidence="8">
    <location>
        <begin position="71"/>
        <end position="99"/>
    </location>
</feature>
<protein>
    <submittedName>
        <fullName evidence="11">Allatostatin-A receptor</fullName>
    </submittedName>
</protein>
<dbReference type="SUPFAM" id="SSF81321">
    <property type="entry name" value="Family A G protein-coupled receptor-like"/>
    <property type="match status" value="1"/>
</dbReference>
<feature type="transmembrane region" description="Helical" evidence="8">
    <location>
        <begin position="290"/>
        <end position="316"/>
    </location>
</feature>
<organism evidence="10 11">
    <name type="scientific">Lingula anatina</name>
    <name type="common">Brachiopod</name>
    <name type="synonym">Lingula unguis</name>
    <dbReference type="NCBI Taxonomy" id="7574"/>
    <lineage>
        <taxon>Eukaryota</taxon>
        <taxon>Metazoa</taxon>
        <taxon>Spiralia</taxon>
        <taxon>Lophotrochozoa</taxon>
        <taxon>Brachiopoda</taxon>
        <taxon>Linguliformea</taxon>
        <taxon>Lingulata</taxon>
        <taxon>Lingulida</taxon>
        <taxon>Linguloidea</taxon>
        <taxon>Lingulidae</taxon>
        <taxon>Lingula</taxon>
    </lineage>
</organism>
<evidence type="ECO:0000256" key="2">
    <source>
        <dbReference type="ARBA" id="ARBA00022692"/>
    </source>
</evidence>
<proteinExistence type="predicted"/>
<dbReference type="InterPro" id="IPR017452">
    <property type="entry name" value="GPCR_Rhodpsn_7TM"/>
</dbReference>
<dbReference type="Proteomes" id="UP000085678">
    <property type="component" value="Unplaced"/>
</dbReference>
<evidence type="ECO:0000256" key="8">
    <source>
        <dbReference type="SAM" id="Phobius"/>
    </source>
</evidence>
<dbReference type="SMART" id="SM01381">
    <property type="entry name" value="7TM_GPCR_Srsx"/>
    <property type="match status" value="1"/>
</dbReference>
<evidence type="ECO:0000256" key="6">
    <source>
        <dbReference type="ARBA" id="ARBA00023170"/>
    </source>
</evidence>
<reference evidence="11" key="1">
    <citation type="submission" date="2025-08" db="UniProtKB">
        <authorList>
            <consortium name="RefSeq"/>
        </authorList>
    </citation>
    <scope>IDENTIFICATION</scope>
    <source>
        <tissue evidence="11">Gonads</tissue>
    </source>
</reference>
<dbReference type="PANTHER" id="PTHR45695">
    <property type="entry name" value="LEUCOKININ RECEPTOR-RELATED"/>
    <property type="match status" value="1"/>
</dbReference>
<dbReference type="AlphaFoldDB" id="A0A1S3JF34"/>
<dbReference type="GO" id="GO:0005886">
    <property type="term" value="C:plasma membrane"/>
    <property type="evidence" value="ECO:0007669"/>
    <property type="project" value="TreeGrafter"/>
</dbReference>
<dbReference type="RefSeq" id="XP_013409025.1">
    <property type="nucleotide sequence ID" value="XM_013553571.1"/>
</dbReference>
<accession>A0A1S3JF34</accession>
<evidence type="ECO:0000256" key="3">
    <source>
        <dbReference type="ARBA" id="ARBA00022989"/>
    </source>
</evidence>
<dbReference type="KEGG" id="lak:106172734"/>
<evidence type="ECO:0000256" key="1">
    <source>
        <dbReference type="ARBA" id="ARBA00004141"/>
    </source>
</evidence>
<feature type="transmembrane region" description="Helical" evidence="8">
    <location>
        <begin position="111"/>
        <end position="133"/>
    </location>
</feature>
<dbReference type="InParanoid" id="A0A1S3JF34"/>
<dbReference type="Pfam" id="PF00001">
    <property type="entry name" value="7tm_1"/>
    <property type="match status" value="1"/>
</dbReference>
<keyword evidence="6 11" id="KW-0675">Receptor</keyword>